<feature type="region of interest" description="Disordered" evidence="1">
    <location>
        <begin position="361"/>
        <end position="392"/>
    </location>
</feature>
<evidence type="ECO:0000256" key="1">
    <source>
        <dbReference type="SAM" id="MobiDB-lite"/>
    </source>
</evidence>
<gene>
    <name evidence="2" type="ORF">KACC15558_11980</name>
</gene>
<feature type="region of interest" description="Disordered" evidence="1">
    <location>
        <begin position="210"/>
        <end position="236"/>
    </location>
</feature>
<organism evidence="2 3">
    <name type="scientific">Brevibacterium ammoniilyticum</name>
    <dbReference type="NCBI Taxonomy" id="1046555"/>
    <lineage>
        <taxon>Bacteria</taxon>
        <taxon>Bacillati</taxon>
        <taxon>Actinomycetota</taxon>
        <taxon>Actinomycetes</taxon>
        <taxon>Micrococcales</taxon>
        <taxon>Brevibacteriaceae</taxon>
        <taxon>Brevibacterium</taxon>
    </lineage>
</organism>
<keyword evidence="3" id="KW-1185">Reference proteome</keyword>
<comment type="caution">
    <text evidence="2">The sequence shown here is derived from an EMBL/GenBank/DDBJ whole genome shotgun (WGS) entry which is preliminary data.</text>
</comment>
<dbReference type="Proteomes" id="UP001498935">
    <property type="component" value="Unassembled WGS sequence"/>
</dbReference>
<sequence length="392" mass="40725">MLSPILSSVPVPVPIDSLIAWCLGHPGDRPVTGSSHPMRDPGQMPGIGYDWPMRFPVSRRSVLIVGAAGAGLGLLSGCGLRLDTPPDVPRLDASEALRNRIARILAQTTVSDGDPDTAGEDLQAFRAAIGPEWAPPTELATEAPPTEQPRTFIEAAEAVSSAVFDVVADLGSGLIPVLTDVATGCALTAGTVRGQIRDGADSRIRAAFVDADDDATAPPTEAADGSEESASPPAGAKEWNTILDQARAAAYGYERLAVRFDRKSRERQSAVARLESLGSLAGEMLENLGEKAANPDAPAWTLDPTPTDARSAGQLALNLEDAVTAALLPWLRTEPRAALRLWESARAREVFAAPQPLRYSYADGPQTAGAQTAGAQTAGAQTAGAQSAGAGT</sequence>
<reference evidence="2 3" key="1">
    <citation type="submission" date="2024-02" db="EMBL/GenBank/DDBJ databases">
        <title>Characterization of antibiotic resistant novel bacterial strains and their environmental applications.</title>
        <authorList>
            <person name="Manzoor S."/>
            <person name="Abbas S."/>
            <person name="Arshad M."/>
            <person name="Li W.J."/>
            <person name="Ahmed I."/>
        </authorList>
    </citation>
    <scope>NUCLEOTIDE SEQUENCE [LARGE SCALE GENOMIC DNA]</scope>
    <source>
        <strain evidence="2 3">KACC 15558</strain>
    </source>
</reference>
<protein>
    <recommendedName>
        <fullName evidence="4">DUF4439 domain-containing protein</fullName>
    </recommendedName>
</protein>
<accession>A0ABP9U272</accession>
<name>A0ABP9U272_9MICO</name>
<proteinExistence type="predicted"/>
<dbReference type="EMBL" id="BAABNP010000004">
    <property type="protein sequence ID" value="GAA5340158.1"/>
    <property type="molecule type" value="Genomic_DNA"/>
</dbReference>
<evidence type="ECO:0000313" key="3">
    <source>
        <dbReference type="Proteomes" id="UP001498935"/>
    </source>
</evidence>
<evidence type="ECO:0008006" key="4">
    <source>
        <dbReference type="Google" id="ProtNLM"/>
    </source>
</evidence>
<evidence type="ECO:0000313" key="2">
    <source>
        <dbReference type="EMBL" id="GAA5340158.1"/>
    </source>
</evidence>
<feature type="compositionally biased region" description="Low complexity" evidence="1">
    <location>
        <begin position="366"/>
        <end position="392"/>
    </location>
</feature>